<dbReference type="Gene3D" id="3.90.550.10">
    <property type="entry name" value="Spore Coat Polysaccharide Biosynthesis Protein SpsA, Chain A"/>
    <property type="match status" value="1"/>
</dbReference>
<dbReference type="SUPFAM" id="SSF53448">
    <property type="entry name" value="Nucleotide-diphospho-sugar transferases"/>
    <property type="match status" value="1"/>
</dbReference>
<keyword evidence="2" id="KW-1185">Reference proteome</keyword>
<dbReference type="OrthoDB" id="9807795at2"/>
<name>A0A316GAQ3_9RHOB</name>
<dbReference type="Proteomes" id="UP000245708">
    <property type="component" value="Unassembled WGS sequence"/>
</dbReference>
<sequence>MSLHDVTCLIPLYRSVPQLPIVFENIDDHLRLGATVLCSDEHGLDDAAQQIADRYASNPDVRVFSGTDGGNWVSNCNRLISECRTPFFRITPHDDTFPAAATALLVQPLRCHPKLVLSHGRVLAETDSAERLPNRDEPQVWPEPVTDQLRFAAEFFWRGHYNGAFKSVVRANVVDNGPLLIRPTASLRHSERAWLFGYSLLGEFTFTPEATMKKRYWTGSLTDGWKRSPHDMIEAADVMASYVDDFVDDPDIRAALRFNLYLNAVRRAGKAEGYYTRHPGYEPTGLPVHGCPNP</sequence>
<dbReference type="RefSeq" id="WP_146200040.1">
    <property type="nucleotide sequence ID" value="NZ_QGGW01000012.1"/>
</dbReference>
<organism evidence="1 2">
    <name type="scientific">Roseicyclus mahoneyensis</name>
    <dbReference type="NCBI Taxonomy" id="164332"/>
    <lineage>
        <taxon>Bacteria</taxon>
        <taxon>Pseudomonadati</taxon>
        <taxon>Pseudomonadota</taxon>
        <taxon>Alphaproteobacteria</taxon>
        <taxon>Rhodobacterales</taxon>
        <taxon>Roseobacteraceae</taxon>
        <taxon>Roseicyclus</taxon>
    </lineage>
</organism>
<protein>
    <recommendedName>
        <fullName evidence="3">Glycosyl transferase family 2</fullName>
    </recommendedName>
</protein>
<evidence type="ECO:0000313" key="1">
    <source>
        <dbReference type="EMBL" id="PWK57295.1"/>
    </source>
</evidence>
<dbReference type="EMBL" id="QGGW01000012">
    <property type="protein sequence ID" value="PWK57295.1"/>
    <property type="molecule type" value="Genomic_DNA"/>
</dbReference>
<evidence type="ECO:0000313" key="2">
    <source>
        <dbReference type="Proteomes" id="UP000245708"/>
    </source>
</evidence>
<dbReference type="AlphaFoldDB" id="A0A316GAQ3"/>
<dbReference type="InterPro" id="IPR029044">
    <property type="entry name" value="Nucleotide-diphossugar_trans"/>
</dbReference>
<gene>
    <name evidence="1" type="ORF">C7455_11220</name>
</gene>
<reference evidence="1 2" key="1">
    <citation type="submission" date="2018-05" db="EMBL/GenBank/DDBJ databases">
        <title>Genomic Encyclopedia of Type Strains, Phase IV (KMG-IV): sequencing the most valuable type-strain genomes for metagenomic binning, comparative biology and taxonomic classification.</title>
        <authorList>
            <person name="Goeker M."/>
        </authorList>
    </citation>
    <scope>NUCLEOTIDE SEQUENCE [LARGE SCALE GENOMIC DNA]</scope>
    <source>
        <strain evidence="1 2">DSM 16097</strain>
    </source>
</reference>
<comment type="caution">
    <text evidence="1">The sequence shown here is derived from an EMBL/GenBank/DDBJ whole genome shotgun (WGS) entry which is preliminary data.</text>
</comment>
<evidence type="ECO:0008006" key="3">
    <source>
        <dbReference type="Google" id="ProtNLM"/>
    </source>
</evidence>
<proteinExistence type="predicted"/>
<accession>A0A316GAQ3</accession>